<reference evidence="5" key="1">
    <citation type="journal article" date="2019" name="Int. J. Syst. Evol. Microbiol.">
        <title>The Global Catalogue of Microorganisms (GCM) 10K type strain sequencing project: providing services to taxonomists for standard genome sequencing and annotation.</title>
        <authorList>
            <consortium name="The Broad Institute Genomics Platform"/>
            <consortium name="The Broad Institute Genome Sequencing Center for Infectious Disease"/>
            <person name="Wu L."/>
            <person name="Ma J."/>
        </authorList>
    </citation>
    <scope>NUCLEOTIDE SEQUENCE [LARGE SCALE GENOMIC DNA]</scope>
    <source>
        <strain evidence="5">JCM 4350</strain>
    </source>
</reference>
<comment type="caution">
    <text evidence="4">The sequence shown here is derived from an EMBL/GenBank/DDBJ whole genome shotgun (WGS) entry which is preliminary data.</text>
</comment>
<proteinExistence type="predicted"/>
<dbReference type="Pfam" id="PF13560">
    <property type="entry name" value="HTH_31"/>
    <property type="match status" value="1"/>
</dbReference>
<dbReference type="InterPro" id="IPR010982">
    <property type="entry name" value="Lambda_DNA-bd_dom_sf"/>
</dbReference>
<dbReference type="EMBL" id="BMSZ01000008">
    <property type="protein sequence ID" value="GGS55011.1"/>
    <property type="molecule type" value="Genomic_DNA"/>
</dbReference>
<accession>A0ABQ2T850</accession>
<dbReference type="SUPFAM" id="SSF47413">
    <property type="entry name" value="lambda repressor-like DNA-binding domains"/>
    <property type="match status" value="1"/>
</dbReference>
<feature type="compositionally biased region" description="Low complexity" evidence="1">
    <location>
        <begin position="287"/>
        <end position="304"/>
    </location>
</feature>
<gene>
    <name evidence="4" type="ORF">GCM10010253_31770</name>
</gene>
<evidence type="ECO:0000256" key="2">
    <source>
        <dbReference type="SAM" id="Phobius"/>
    </source>
</evidence>
<dbReference type="Proteomes" id="UP000659767">
    <property type="component" value="Unassembled WGS sequence"/>
</dbReference>
<keyword evidence="2" id="KW-1133">Transmembrane helix</keyword>
<dbReference type="Pfam" id="PF10901">
    <property type="entry name" value="DUF2690"/>
    <property type="match status" value="1"/>
</dbReference>
<keyword evidence="2" id="KW-0812">Transmembrane</keyword>
<organism evidence="4 5">
    <name type="scientific">Streptomyces badius</name>
    <dbReference type="NCBI Taxonomy" id="1941"/>
    <lineage>
        <taxon>Bacteria</taxon>
        <taxon>Bacillati</taxon>
        <taxon>Actinomycetota</taxon>
        <taxon>Actinomycetes</taxon>
        <taxon>Kitasatosporales</taxon>
        <taxon>Streptomycetaceae</taxon>
        <taxon>Streptomyces</taxon>
    </lineage>
</organism>
<dbReference type="CDD" id="cd00093">
    <property type="entry name" value="HTH_XRE"/>
    <property type="match status" value="1"/>
</dbReference>
<sequence length="419" mass="42610">MRGPEDRSQRGTASTSGGHEGGRDHAMPRWKALPEELDPQIREFASQLRRLVDRSGLNINAVADRTGYSKTSWERYLNGRLLAPRGAVVALAEVTGTPQHHLTTMWELAERAWSRAEMRHDMTMEAIRITQARAALGELGATGSGTPAGGRSGRSSSGSGGGRHGASGTDAPPRGTQGRAPYGGGAHEPGDDDTRQLIVPTQRGGGPRPAGDQDRPYDGGPQQGGRRQERNAAATAASGSGSGRNARGAGPGKAAGSRGKGLMLAVGAVGALIVVVGAVLLAPGGDDTAKATPSPTATPTTKAPELPVGVECSGTDCAGQDPEAMGCGGEFARTVASAVVGGSKVEVRYSKVCSAAWARLTEAAIGDTVQITGGARPQNGEVMGDTDAYTPMVAVKEASDAKACATLTSGTKGCTGPGE</sequence>
<feature type="domain" description="HTH cro/C1-type" evidence="3">
    <location>
        <begin position="47"/>
        <end position="102"/>
    </location>
</feature>
<dbReference type="InterPro" id="IPR021224">
    <property type="entry name" value="DUF2690"/>
</dbReference>
<feature type="compositionally biased region" description="Gly residues" evidence="1">
    <location>
        <begin position="140"/>
        <end position="165"/>
    </location>
</feature>
<keyword evidence="5" id="KW-1185">Reference proteome</keyword>
<evidence type="ECO:0000313" key="4">
    <source>
        <dbReference type="EMBL" id="GGS55011.1"/>
    </source>
</evidence>
<dbReference type="InterPro" id="IPR001387">
    <property type="entry name" value="Cro/C1-type_HTH"/>
</dbReference>
<protein>
    <recommendedName>
        <fullName evidence="3">HTH cro/C1-type domain-containing protein</fullName>
    </recommendedName>
</protein>
<feature type="transmembrane region" description="Helical" evidence="2">
    <location>
        <begin position="262"/>
        <end position="282"/>
    </location>
</feature>
<feature type="compositionally biased region" description="Low complexity" evidence="1">
    <location>
        <begin position="231"/>
        <end position="248"/>
    </location>
</feature>
<evidence type="ECO:0000256" key="1">
    <source>
        <dbReference type="SAM" id="MobiDB-lite"/>
    </source>
</evidence>
<keyword evidence="2" id="KW-0472">Membrane</keyword>
<dbReference type="SMART" id="SM00530">
    <property type="entry name" value="HTH_XRE"/>
    <property type="match status" value="1"/>
</dbReference>
<evidence type="ECO:0000259" key="3">
    <source>
        <dbReference type="SMART" id="SM00530"/>
    </source>
</evidence>
<name>A0ABQ2T850_STRBA</name>
<evidence type="ECO:0000313" key="5">
    <source>
        <dbReference type="Proteomes" id="UP000659767"/>
    </source>
</evidence>
<feature type="region of interest" description="Disordered" evidence="1">
    <location>
        <begin position="287"/>
        <end position="307"/>
    </location>
</feature>
<feature type="region of interest" description="Disordered" evidence="1">
    <location>
        <begin position="139"/>
        <end position="257"/>
    </location>
</feature>
<feature type="region of interest" description="Disordered" evidence="1">
    <location>
        <begin position="1"/>
        <end position="26"/>
    </location>
</feature>